<evidence type="ECO:0000313" key="9">
    <source>
        <dbReference type="EMBL" id="AYC65572.1"/>
    </source>
</evidence>
<reference evidence="9" key="2">
    <citation type="journal article" date="2019" name="Mol. Phylogenet. Evol.">
        <title>Reassessment of the classification of bryopsidales (chlorophyta) based on chloroplast phylogenomic analyses.</title>
        <authorList>
            <person name="Cremen M.C."/>
            <person name="Leliaert F."/>
            <person name="West J."/>
            <person name="Lam D.W."/>
            <person name="Shimada S."/>
            <person name="Lopez-Bautista J.M."/>
            <person name="Verbruggen H."/>
        </authorList>
    </citation>
    <scope>NUCLEOTIDE SEQUENCE</scope>
</reference>
<dbReference type="PANTHER" id="PTHR11760">
    <property type="entry name" value="30S/40S RIBOSOMAL PROTEIN S3"/>
    <property type="match status" value="1"/>
</dbReference>
<dbReference type="InterPro" id="IPR001351">
    <property type="entry name" value="Ribosomal_uS3_C"/>
</dbReference>
<sequence>MGQKVHPLGFRLGVSKMHLSQWFAEKKDYSEYLLEDNRLRKTIQERYTRIEKIEIFRQLDNHLEIKIFAENINFFRNFKFRQEIKKILLFQKYKKTILTNIKLYMLRNCTNQPSASLIANFIVNLLEKRNSYRQAFKLLFKKKLKGKQFRGLKVQVSGRLNGAEIARREWIKKGGLPLQTLNANIDYIFKQAYTIYGILGIKVWVFYGTKN</sequence>
<comment type="similarity">
    <text evidence="1 5 6">Belongs to the universal ribosomal protein uS3 family.</text>
</comment>
<dbReference type="PANTHER" id="PTHR11760:SF19">
    <property type="entry name" value="SMALL RIBOSOMAL SUBUNIT PROTEIN US3C"/>
    <property type="match status" value="1"/>
</dbReference>
<dbReference type="GO" id="GO:0022627">
    <property type="term" value="C:cytosolic small ribosomal subunit"/>
    <property type="evidence" value="ECO:0007669"/>
    <property type="project" value="TreeGrafter"/>
</dbReference>
<evidence type="ECO:0000256" key="6">
    <source>
        <dbReference type="RuleBase" id="RU003624"/>
    </source>
</evidence>
<comment type="subunit">
    <text evidence="5 7">Part of the 30S ribosomal subunit.</text>
</comment>
<dbReference type="GO" id="GO:0003735">
    <property type="term" value="F:structural constituent of ribosome"/>
    <property type="evidence" value="ECO:0007669"/>
    <property type="project" value="InterPro"/>
</dbReference>
<dbReference type="GO" id="GO:0006412">
    <property type="term" value="P:translation"/>
    <property type="evidence" value="ECO:0007669"/>
    <property type="project" value="UniProtKB-UniRule"/>
</dbReference>
<dbReference type="NCBIfam" id="TIGR01009">
    <property type="entry name" value="rpsC_bact"/>
    <property type="match status" value="1"/>
</dbReference>
<dbReference type="RefSeq" id="YP_009519565.1">
    <property type="nucleotide sequence ID" value="NC_039527.1"/>
</dbReference>
<dbReference type="PROSITE" id="PS00548">
    <property type="entry name" value="RIBOSOMAL_S3"/>
    <property type="match status" value="1"/>
</dbReference>
<comment type="subcellular location">
    <subcellularLocation>
        <location evidence="5 7">Plastid</location>
        <location evidence="5 7">Chloroplast</location>
    </subcellularLocation>
</comment>
<dbReference type="InterPro" id="IPR015946">
    <property type="entry name" value="KH_dom-like_a/b"/>
</dbReference>
<name>A0A386B1J5_9CHLO</name>
<evidence type="ECO:0000256" key="4">
    <source>
        <dbReference type="ARBA" id="ARBA00035154"/>
    </source>
</evidence>
<evidence type="ECO:0000256" key="1">
    <source>
        <dbReference type="ARBA" id="ARBA00010761"/>
    </source>
</evidence>
<protein>
    <recommendedName>
        <fullName evidence="4 5">Small ribosomal subunit protein uS3c</fullName>
    </recommendedName>
</protein>
<proteinExistence type="inferred from homology"/>
<evidence type="ECO:0000256" key="7">
    <source>
        <dbReference type="RuleBase" id="RU003626"/>
    </source>
</evidence>
<dbReference type="Gene3D" id="3.30.1140.32">
    <property type="entry name" value="Ribosomal protein S3, C-terminal domain"/>
    <property type="match status" value="1"/>
</dbReference>
<dbReference type="Pfam" id="PF00189">
    <property type="entry name" value="Ribosomal_S3_C"/>
    <property type="match status" value="1"/>
</dbReference>
<geneLocation type="chloroplast" evidence="9"/>
<gene>
    <name evidence="5 9" type="primary">rps3</name>
</gene>
<dbReference type="Gene3D" id="3.30.300.20">
    <property type="match status" value="1"/>
</dbReference>
<dbReference type="EMBL" id="MH591111">
    <property type="protein sequence ID" value="AYC65572.1"/>
    <property type="molecule type" value="Genomic_DNA"/>
</dbReference>
<dbReference type="GeneID" id="38279521"/>
<dbReference type="GO" id="GO:0003723">
    <property type="term" value="F:RNA binding"/>
    <property type="evidence" value="ECO:0007669"/>
    <property type="project" value="InterPro"/>
</dbReference>
<dbReference type="SUPFAM" id="SSF54814">
    <property type="entry name" value="Prokaryotic type KH domain (KH-domain type II)"/>
    <property type="match status" value="1"/>
</dbReference>
<keyword evidence="7 9" id="KW-0150">Chloroplast</keyword>
<dbReference type="GO" id="GO:0009507">
    <property type="term" value="C:chloroplast"/>
    <property type="evidence" value="ECO:0007669"/>
    <property type="project" value="UniProtKB-SubCell"/>
</dbReference>
<reference evidence="9" key="1">
    <citation type="submission" date="2018-07" db="EMBL/GenBank/DDBJ databases">
        <authorList>
            <person name="Quirk P.G."/>
            <person name="Krulwich T.A."/>
        </authorList>
    </citation>
    <scope>NUCLEOTIDE SEQUENCE</scope>
</reference>
<dbReference type="SUPFAM" id="SSF54821">
    <property type="entry name" value="Ribosomal protein S3 C-terminal domain"/>
    <property type="match status" value="1"/>
</dbReference>
<dbReference type="InterPro" id="IPR009019">
    <property type="entry name" value="KH_sf_prok-type"/>
</dbReference>
<evidence type="ECO:0000259" key="8">
    <source>
        <dbReference type="Pfam" id="PF00189"/>
    </source>
</evidence>
<dbReference type="InterPro" id="IPR036419">
    <property type="entry name" value="Ribosomal_S3_C_sf"/>
</dbReference>
<dbReference type="InterPro" id="IPR018280">
    <property type="entry name" value="Ribosomal_uS3_CS"/>
</dbReference>
<evidence type="ECO:0000256" key="3">
    <source>
        <dbReference type="ARBA" id="ARBA00023274"/>
    </source>
</evidence>
<dbReference type="InterPro" id="IPR005704">
    <property type="entry name" value="Ribosomal_uS3_bac-typ"/>
</dbReference>
<keyword evidence="3 5" id="KW-0687">Ribonucleoprotein</keyword>
<evidence type="ECO:0000256" key="5">
    <source>
        <dbReference type="HAMAP-Rule" id="MF_01309"/>
    </source>
</evidence>
<evidence type="ECO:0000256" key="2">
    <source>
        <dbReference type="ARBA" id="ARBA00022980"/>
    </source>
</evidence>
<dbReference type="CDD" id="cd02412">
    <property type="entry name" value="KH-II_30S_S3"/>
    <property type="match status" value="1"/>
</dbReference>
<accession>A0A386B1J5</accession>
<dbReference type="InterPro" id="IPR057258">
    <property type="entry name" value="Ribosomal_uS3"/>
</dbReference>
<feature type="domain" description="Small ribosomal subunit protein uS3 C-terminal" evidence="8">
    <location>
        <begin position="122"/>
        <end position="205"/>
    </location>
</feature>
<dbReference type="HAMAP" id="MF_01309_B">
    <property type="entry name" value="Ribosomal_uS3_B"/>
    <property type="match status" value="1"/>
</dbReference>
<dbReference type="AlphaFoldDB" id="A0A386B1J5"/>
<keyword evidence="7 9" id="KW-0934">Plastid</keyword>
<organism evidence="9">
    <name type="scientific">Glaukea argentea</name>
    <dbReference type="NCBI Taxonomy" id="2894057"/>
    <lineage>
        <taxon>Eukaryota</taxon>
        <taxon>Viridiplantae</taxon>
        <taxon>Chlorophyta</taxon>
        <taxon>core chlorophytes</taxon>
        <taxon>Ulvophyceae</taxon>
        <taxon>TCBD clade</taxon>
        <taxon>Bryopsidales</taxon>
        <taxon>Halimedineae</taxon>
        <taxon>Halimedaceae</taxon>
        <taxon>Udoteae</taxon>
        <taxon>Glaukea</taxon>
    </lineage>
</organism>
<keyword evidence="2 5" id="KW-0689">Ribosomal protein</keyword>